<dbReference type="InterPro" id="IPR036754">
    <property type="entry name" value="YbaK/aa-tRNA-synt-asso_dom_sf"/>
</dbReference>
<comment type="similarity">
    <text evidence="10">Belongs to the class-II aminoacyl-tRNA synthetase family. ProS type 1 subfamily.</text>
</comment>
<gene>
    <name evidence="10" type="primary">proS</name>
    <name evidence="13" type="ORF">ACFPQ4_06570</name>
</gene>
<comment type="subunit">
    <text evidence="2 10">Homodimer.</text>
</comment>
<dbReference type="InterPro" id="IPR045864">
    <property type="entry name" value="aa-tRNA-synth_II/BPL/LPL"/>
</dbReference>
<dbReference type="Gene3D" id="3.90.960.10">
    <property type="entry name" value="YbaK/aminoacyl-tRNA synthetase-associated domain"/>
    <property type="match status" value="1"/>
</dbReference>
<feature type="region of interest" description="Disordered" evidence="11">
    <location>
        <begin position="241"/>
        <end position="282"/>
    </location>
</feature>
<evidence type="ECO:0000256" key="7">
    <source>
        <dbReference type="ARBA" id="ARBA00022917"/>
    </source>
</evidence>
<comment type="catalytic activity">
    <reaction evidence="9 10">
        <text>tRNA(Pro) + L-proline + ATP = L-prolyl-tRNA(Pro) + AMP + diphosphate</text>
        <dbReference type="Rhea" id="RHEA:14305"/>
        <dbReference type="Rhea" id="RHEA-COMP:9700"/>
        <dbReference type="Rhea" id="RHEA-COMP:9702"/>
        <dbReference type="ChEBI" id="CHEBI:30616"/>
        <dbReference type="ChEBI" id="CHEBI:33019"/>
        <dbReference type="ChEBI" id="CHEBI:60039"/>
        <dbReference type="ChEBI" id="CHEBI:78442"/>
        <dbReference type="ChEBI" id="CHEBI:78532"/>
        <dbReference type="ChEBI" id="CHEBI:456215"/>
        <dbReference type="EC" id="6.1.1.15"/>
    </reaction>
</comment>
<keyword evidence="5 10" id="KW-0547">Nucleotide-binding</keyword>
<evidence type="ECO:0000256" key="8">
    <source>
        <dbReference type="ARBA" id="ARBA00023146"/>
    </source>
</evidence>
<comment type="domain">
    <text evidence="10">Consists of three domains: the N-terminal catalytic domain, the editing domain and the C-terminal anticodon-binding domain.</text>
</comment>
<dbReference type="InterPro" id="IPR036621">
    <property type="entry name" value="Anticodon-bd_dom_sf"/>
</dbReference>
<dbReference type="PROSITE" id="PS50862">
    <property type="entry name" value="AA_TRNA_LIGASE_II"/>
    <property type="match status" value="1"/>
</dbReference>
<dbReference type="GO" id="GO:0004827">
    <property type="term" value="F:proline-tRNA ligase activity"/>
    <property type="evidence" value="ECO:0007669"/>
    <property type="project" value="UniProtKB-EC"/>
</dbReference>
<dbReference type="InterPro" id="IPR007214">
    <property type="entry name" value="YbaK/aa-tRNA-synth-assoc-dom"/>
</dbReference>
<sequence>MRQNHLFAPTLREAPADSEAISHELLLRAGFIRQLASGIYTYLPLGWRVLRKLERIVREEMDAAGAQELLMPAMQPAELWQESGRYSVYGPELIRLNDRHDRAFALGPTHEEVITALVRDEIQSYRKLPITLYQIQTKFRDERRPRFGLLRGREFLMKDAYSFDSSWEGLDRIYWRMYEAYATIFARCGLNVRPVEADAGAIGGEGSTHEFMALADIGEDTIASCTHCDYASNLEKAIAGDRDASDDLSSDASTSQPPLPDDEPSNFAAPPSQPPQPEKLHTPDIRTIDQLTAALGIEASELIKTIVALVDGKPVAVLVRGDHEVNEIKVRNYLGGAESFEMADAETIATLTGAPVGFLGPTGLAIPVLVDAAVARMSSGIAGGNERDYHLRNVCPGRDFPLDNVSDFRNVIEHDPCPRCAEGTLDFHRGIEVGHVFKLGTKYSDKLGAKFLNAAGQPQAAIMGCYGIGVSRMMSAACEQHHDDNGLVWPLAIAPYHVHILPVSVKDEAQMQAAEQLYETLTRQGVEVLLDDRDERPGVKFKDADLYGIPMQVVVGKQAGEGIVEFKSREQAVKNTITIEEAIDRIMEKMNSIG</sequence>
<dbReference type="HAMAP" id="MF_01569">
    <property type="entry name" value="Pro_tRNA_synth_type1"/>
    <property type="match status" value="1"/>
</dbReference>
<organism evidence="13 14">
    <name type="scientific">Cohnella yongneupensis</name>
    <dbReference type="NCBI Taxonomy" id="425006"/>
    <lineage>
        <taxon>Bacteria</taxon>
        <taxon>Bacillati</taxon>
        <taxon>Bacillota</taxon>
        <taxon>Bacilli</taxon>
        <taxon>Bacillales</taxon>
        <taxon>Paenibacillaceae</taxon>
        <taxon>Cohnella</taxon>
    </lineage>
</organism>
<dbReference type="PANTHER" id="PTHR42753:SF2">
    <property type="entry name" value="PROLINE--TRNA LIGASE"/>
    <property type="match status" value="1"/>
</dbReference>
<evidence type="ECO:0000256" key="1">
    <source>
        <dbReference type="ARBA" id="ARBA00004496"/>
    </source>
</evidence>
<dbReference type="Gene3D" id="3.40.50.800">
    <property type="entry name" value="Anticodon-binding domain"/>
    <property type="match status" value="1"/>
</dbReference>
<evidence type="ECO:0000256" key="11">
    <source>
        <dbReference type="SAM" id="MobiDB-lite"/>
    </source>
</evidence>
<dbReference type="PRINTS" id="PR01046">
    <property type="entry name" value="TRNASYNTHPRO"/>
</dbReference>
<keyword evidence="7 10" id="KW-0648">Protein biosynthesis</keyword>
<dbReference type="SUPFAM" id="SSF52954">
    <property type="entry name" value="Class II aaRS ABD-related"/>
    <property type="match status" value="1"/>
</dbReference>
<dbReference type="InterPro" id="IPR023717">
    <property type="entry name" value="Pro-tRNA-Synthase_IIa_type1"/>
</dbReference>
<dbReference type="Pfam" id="PF00587">
    <property type="entry name" value="tRNA-synt_2b"/>
    <property type="match status" value="1"/>
</dbReference>
<dbReference type="EMBL" id="JBHSNC010000020">
    <property type="protein sequence ID" value="MFC5529114.1"/>
    <property type="molecule type" value="Genomic_DNA"/>
</dbReference>
<dbReference type="CDD" id="cd04334">
    <property type="entry name" value="ProRS-INS"/>
    <property type="match status" value="1"/>
</dbReference>
<evidence type="ECO:0000256" key="10">
    <source>
        <dbReference type="HAMAP-Rule" id="MF_01569"/>
    </source>
</evidence>
<evidence type="ECO:0000256" key="5">
    <source>
        <dbReference type="ARBA" id="ARBA00022741"/>
    </source>
</evidence>
<dbReference type="Gene3D" id="3.30.930.10">
    <property type="entry name" value="Bira Bifunctional Protein, Domain 2"/>
    <property type="match status" value="2"/>
</dbReference>
<evidence type="ECO:0000256" key="6">
    <source>
        <dbReference type="ARBA" id="ARBA00022840"/>
    </source>
</evidence>
<comment type="caution">
    <text evidence="13">The sequence shown here is derived from an EMBL/GenBank/DDBJ whole genome shotgun (WGS) entry which is preliminary data.</text>
</comment>
<dbReference type="SUPFAM" id="SSF55681">
    <property type="entry name" value="Class II aaRS and biotin synthetases"/>
    <property type="match status" value="1"/>
</dbReference>
<keyword evidence="14" id="KW-1185">Reference proteome</keyword>
<keyword evidence="8 10" id="KW-0030">Aminoacyl-tRNA synthetase</keyword>
<dbReference type="CDD" id="cd00861">
    <property type="entry name" value="ProRS_anticodon_short"/>
    <property type="match status" value="1"/>
</dbReference>
<dbReference type="EC" id="6.1.1.15" evidence="10"/>
<dbReference type="NCBIfam" id="TIGR00409">
    <property type="entry name" value="proS_fam_II"/>
    <property type="match status" value="1"/>
</dbReference>
<keyword evidence="6 10" id="KW-0067">ATP-binding</keyword>
<reference evidence="14" key="1">
    <citation type="journal article" date="2019" name="Int. J. Syst. Evol. Microbiol.">
        <title>The Global Catalogue of Microorganisms (GCM) 10K type strain sequencing project: providing services to taxonomists for standard genome sequencing and annotation.</title>
        <authorList>
            <consortium name="The Broad Institute Genomics Platform"/>
            <consortium name="The Broad Institute Genome Sequencing Center for Infectious Disease"/>
            <person name="Wu L."/>
            <person name="Ma J."/>
        </authorList>
    </citation>
    <scope>NUCLEOTIDE SEQUENCE [LARGE SCALE GENOMIC DNA]</scope>
    <source>
        <strain evidence="14">CGMCC 1.18578</strain>
    </source>
</reference>
<evidence type="ECO:0000313" key="13">
    <source>
        <dbReference type="EMBL" id="MFC5529114.1"/>
    </source>
</evidence>
<keyword evidence="4 10" id="KW-0436">Ligase</keyword>
<feature type="domain" description="Aminoacyl-transfer RNA synthetases class-II family profile" evidence="12">
    <location>
        <begin position="33"/>
        <end position="490"/>
    </location>
</feature>
<dbReference type="InterPro" id="IPR033730">
    <property type="entry name" value="ProRS_core_prok"/>
</dbReference>
<dbReference type="InterPro" id="IPR004154">
    <property type="entry name" value="Anticodon-bd"/>
</dbReference>
<evidence type="ECO:0000256" key="3">
    <source>
        <dbReference type="ARBA" id="ARBA00022490"/>
    </source>
</evidence>
<dbReference type="InterPro" id="IPR004500">
    <property type="entry name" value="Pro-tRNA-synth_IIa_bac-type"/>
</dbReference>
<dbReference type="Pfam" id="PF04073">
    <property type="entry name" value="tRNA_edit"/>
    <property type="match status" value="1"/>
</dbReference>
<evidence type="ECO:0000313" key="14">
    <source>
        <dbReference type="Proteomes" id="UP001596108"/>
    </source>
</evidence>
<evidence type="ECO:0000256" key="4">
    <source>
        <dbReference type="ARBA" id="ARBA00022598"/>
    </source>
</evidence>
<proteinExistence type="inferred from homology"/>
<dbReference type="InterPro" id="IPR044140">
    <property type="entry name" value="ProRS_anticodon_short"/>
</dbReference>
<comment type="function">
    <text evidence="10">Catalyzes the attachment of proline to tRNA(Pro) in a two-step reaction: proline is first activated by ATP to form Pro-AMP and then transferred to the acceptor end of tRNA(Pro). As ProRS can inadvertently accommodate and process non-cognate amino acids such as alanine and cysteine, to avoid such errors it has two additional distinct editing activities against alanine. One activity is designated as 'pretransfer' editing and involves the tRNA(Pro)-independent hydrolysis of activated Ala-AMP. The other activity is designated 'posttransfer' editing and involves deacylation of mischarged Ala-tRNA(Pro). The misacylated Cys-tRNA(Pro) is not edited by ProRS.</text>
</comment>
<dbReference type="Proteomes" id="UP001596108">
    <property type="component" value="Unassembled WGS sequence"/>
</dbReference>
<dbReference type="RefSeq" id="WP_378110986.1">
    <property type="nucleotide sequence ID" value="NZ_JBHSNC010000020.1"/>
</dbReference>
<dbReference type="CDD" id="cd00779">
    <property type="entry name" value="ProRS_core_prok"/>
    <property type="match status" value="1"/>
</dbReference>
<protein>
    <recommendedName>
        <fullName evidence="10">Proline--tRNA ligase</fullName>
        <ecNumber evidence="10">6.1.1.15</ecNumber>
    </recommendedName>
    <alternativeName>
        <fullName evidence="10">Prolyl-tRNA synthetase</fullName>
        <shortName evidence="10">ProRS</shortName>
    </alternativeName>
</protein>
<accession>A0ABW0QXW3</accession>
<dbReference type="PANTHER" id="PTHR42753">
    <property type="entry name" value="MITOCHONDRIAL RIBOSOME PROTEIN L39/PROLYL-TRNA LIGASE FAMILY MEMBER"/>
    <property type="match status" value="1"/>
</dbReference>
<evidence type="ECO:0000256" key="2">
    <source>
        <dbReference type="ARBA" id="ARBA00011738"/>
    </source>
</evidence>
<dbReference type="InterPro" id="IPR006195">
    <property type="entry name" value="aa-tRNA-synth_II"/>
</dbReference>
<evidence type="ECO:0000256" key="9">
    <source>
        <dbReference type="ARBA" id="ARBA00047671"/>
    </source>
</evidence>
<dbReference type="SUPFAM" id="SSF55826">
    <property type="entry name" value="YbaK/ProRS associated domain"/>
    <property type="match status" value="1"/>
</dbReference>
<dbReference type="InterPro" id="IPR050062">
    <property type="entry name" value="Pro-tRNA_synthetase"/>
</dbReference>
<dbReference type="Pfam" id="PF03129">
    <property type="entry name" value="HGTP_anticodon"/>
    <property type="match status" value="1"/>
</dbReference>
<keyword evidence="3 10" id="KW-0963">Cytoplasm</keyword>
<comment type="subcellular location">
    <subcellularLocation>
        <location evidence="1 10">Cytoplasm</location>
    </subcellularLocation>
</comment>
<dbReference type="InterPro" id="IPR002316">
    <property type="entry name" value="Pro-tRNA-ligase_IIa"/>
</dbReference>
<dbReference type="InterPro" id="IPR002314">
    <property type="entry name" value="aa-tRNA-synt_IIb"/>
</dbReference>
<evidence type="ECO:0000259" key="12">
    <source>
        <dbReference type="PROSITE" id="PS50862"/>
    </source>
</evidence>
<dbReference type="NCBIfam" id="NF006625">
    <property type="entry name" value="PRK09194.1"/>
    <property type="match status" value="1"/>
</dbReference>
<name>A0ABW0QXW3_9BACL</name>